<dbReference type="Gene3D" id="3.40.50.1000">
    <property type="entry name" value="HAD superfamily/HAD-like"/>
    <property type="match status" value="1"/>
</dbReference>
<organism evidence="2 3">
    <name type="scientific">Apostasia shenzhenica</name>
    <dbReference type="NCBI Taxonomy" id="1088818"/>
    <lineage>
        <taxon>Eukaryota</taxon>
        <taxon>Viridiplantae</taxon>
        <taxon>Streptophyta</taxon>
        <taxon>Embryophyta</taxon>
        <taxon>Tracheophyta</taxon>
        <taxon>Spermatophyta</taxon>
        <taxon>Magnoliopsida</taxon>
        <taxon>Liliopsida</taxon>
        <taxon>Asparagales</taxon>
        <taxon>Orchidaceae</taxon>
        <taxon>Apostasioideae</taxon>
        <taxon>Apostasia</taxon>
    </lineage>
</organism>
<dbReference type="NCBIfam" id="TIGR01675">
    <property type="entry name" value="plant-AP"/>
    <property type="match status" value="1"/>
</dbReference>
<evidence type="ECO:0000313" key="3">
    <source>
        <dbReference type="Proteomes" id="UP000236161"/>
    </source>
</evidence>
<accession>A0A2I0BBZ6</accession>
<name>A0A2I0BBZ6_9ASPA</name>
<sequence>MILAHNFRGLDDITQVHSFYLIYKRCHPTLPLYKFPILHILLSAVELKFSFKQKGMLPLLLLLLLSSFSSSLFPAAAAEPETLLRLVPPEALISSEFPGTSFGEPREAYCESWRLSVETNNAGNWRKIPSRCAELVEAYVRGSQYALDSKVVARHAHAYAKTVKLSGDGKDAWIFDVDETLVSNLQHYADHGFGSKVWNESEFGKWVSCGKSAALPWSLWLYRKLQGMGFQLILLTGRKETHRNSTEHNLLAVGYHSWKKLILRGNLDAGKRATAYKSEKRAELVGEGYIIHGSSGDQWSDLVGVPMARRSFKVPNPMYHIP</sequence>
<dbReference type="InterPro" id="IPR010028">
    <property type="entry name" value="Acid_phosphatase_pln"/>
</dbReference>
<dbReference type="GO" id="GO:0003993">
    <property type="term" value="F:acid phosphatase activity"/>
    <property type="evidence" value="ECO:0007669"/>
    <property type="project" value="InterPro"/>
</dbReference>
<dbReference type="InterPro" id="IPR036412">
    <property type="entry name" value="HAD-like_sf"/>
</dbReference>
<evidence type="ECO:0000313" key="2">
    <source>
        <dbReference type="EMBL" id="PKA65315.1"/>
    </source>
</evidence>
<dbReference type="SUPFAM" id="SSF56784">
    <property type="entry name" value="HAD-like"/>
    <property type="match status" value="1"/>
</dbReference>
<dbReference type="CDD" id="cd07535">
    <property type="entry name" value="HAD_VSP"/>
    <property type="match status" value="1"/>
</dbReference>
<dbReference type="PANTHER" id="PTHR31284:SF10">
    <property type="entry name" value="ACID PHOSPHATASE-LIKE PROTEIN"/>
    <property type="match status" value="1"/>
</dbReference>
<dbReference type="Pfam" id="PF03767">
    <property type="entry name" value="Acid_phosphat_B"/>
    <property type="match status" value="1"/>
</dbReference>
<evidence type="ECO:0000256" key="1">
    <source>
        <dbReference type="ARBA" id="ARBA00022729"/>
    </source>
</evidence>
<dbReference type="EMBL" id="KZ451895">
    <property type="protein sequence ID" value="PKA65315.1"/>
    <property type="molecule type" value="Genomic_DNA"/>
</dbReference>
<dbReference type="AlphaFoldDB" id="A0A2I0BBZ6"/>
<keyword evidence="3" id="KW-1185">Reference proteome</keyword>
<dbReference type="OrthoDB" id="59415at2759"/>
<dbReference type="Proteomes" id="UP000236161">
    <property type="component" value="Unassembled WGS sequence"/>
</dbReference>
<keyword evidence="1" id="KW-0732">Signal</keyword>
<protein>
    <submittedName>
        <fullName evidence="2">Acid phosphatase 1</fullName>
    </submittedName>
</protein>
<dbReference type="InterPro" id="IPR005519">
    <property type="entry name" value="Acid_phosphat_B-like"/>
</dbReference>
<proteinExistence type="predicted"/>
<dbReference type="InterPro" id="IPR023214">
    <property type="entry name" value="HAD_sf"/>
</dbReference>
<dbReference type="PANTHER" id="PTHR31284">
    <property type="entry name" value="ACID PHOSPHATASE-LIKE PROTEIN"/>
    <property type="match status" value="1"/>
</dbReference>
<reference evidence="2 3" key="1">
    <citation type="journal article" date="2017" name="Nature">
        <title>The Apostasia genome and the evolution of orchids.</title>
        <authorList>
            <person name="Zhang G.Q."/>
            <person name="Liu K.W."/>
            <person name="Li Z."/>
            <person name="Lohaus R."/>
            <person name="Hsiao Y.Y."/>
            <person name="Niu S.C."/>
            <person name="Wang J.Y."/>
            <person name="Lin Y.C."/>
            <person name="Xu Q."/>
            <person name="Chen L.J."/>
            <person name="Yoshida K."/>
            <person name="Fujiwara S."/>
            <person name="Wang Z.W."/>
            <person name="Zhang Y.Q."/>
            <person name="Mitsuda N."/>
            <person name="Wang M."/>
            <person name="Liu G.H."/>
            <person name="Pecoraro L."/>
            <person name="Huang H.X."/>
            <person name="Xiao X.J."/>
            <person name="Lin M."/>
            <person name="Wu X.Y."/>
            <person name="Wu W.L."/>
            <person name="Chen Y.Y."/>
            <person name="Chang S.B."/>
            <person name="Sakamoto S."/>
            <person name="Ohme-Takagi M."/>
            <person name="Yagi M."/>
            <person name="Zeng S.J."/>
            <person name="Shen C.Y."/>
            <person name="Yeh C.M."/>
            <person name="Luo Y.B."/>
            <person name="Tsai W.C."/>
            <person name="Van de Peer Y."/>
            <person name="Liu Z.J."/>
        </authorList>
    </citation>
    <scope>NUCLEOTIDE SEQUENCE [LARGE SCALE GENOMIC DNA]</scope>
    <source>
        <strain evidence="3">cv. Shenzhen</strain>
        <tissue evidence="2">Stem</tissue>
    </source>
</reference>
<gene>
    <name evidence="2" type="primary">APS1</name>
    <name evidence="2" type="ORF">AXF42_Ash005648</name>
</gene>